<dbReference type="Pfam" id="PF00085">
    <property type="entry name" value="Thioredoxin"/>
    <property type="match status" value="1"/>
</dbReference>
<dbReference type="KEGG" id="mtw:CQW49_04730"/>
<dbReference type="CDD" id="cd02947">
    <property type="entry name" value="TRX_family"/>
    <property type="match status" value="1"/>
</dbReference>
<dbReference type="Proteomes" id="UP000230709">
    <property type="component" value="Chromosome"/>
</dbReference>
<dbReference type="Gene3D" id="3.40.30.10">
    <property type="entry name" value="Glutaredoxin"/>
    <property type="match status" value="1"/>
</dbReference>
<keyword evidence="2" id="KW-0732">Signal</keyword>
<evidence type="ECO:0000259" key="3">
    <source>
        <dbReference type="PROSITE" id="PS51352"/>
    </source>
</evidence>
<dbReference type="STRING" id="595536.GCA_000178815_04214"/>
<reference evidence="5" key="1">
    <citation type="submission" date="2017-10" db="EMBL/GenBank/DDBJ databases">
        <title>Completed PacBio SMRT sequence of Methylosinus trichosporium OB3b reveals presence of a third large plasmid.</title>
        <authorList>
            <person name="Charles T.C."/>
            <person name="Lynch M.D.J."/>
            <person name="Heil J.R."/>
            <person name="Cheng J."/>
        </authorList>
    </citation>
    <scope>NUCLEOTIDE SEQUENCE [LARGE SCALE GENOMIC DNA]</scope>
    <source>
        <strain evidence="5">OB3b</strain>
    </source>
</reference>
<dbReference type="InterPro" id="IPR036249">
    <property type="entry name" value="Thioredoxin-like_sf"/>
</dbReference>
<dbReference type="RefSeq" id="WP_003612831.1">
    <property type="nucleotide sequence ID" value="NZ_ADVE02000001.1"/>
</dbReference>
<dbReference type="GO" id="GO:0015036">
    <property type="term" value="F:disulfide oxidoreductase activity"/>
    <property type="evidence" value="ECO:0007669"/>
    <property type="project" value="UniProtKB-ARBA"/>
</dbReference>
<dbReference type="InterPro" id="IPR013766">
    <property type="entry name" value="Thioredoxin_domain"/>
</dbReference>
<feature type="domain" description="Thioredoxin" evidence="3">
    <location>
        <begin position="14"/>
        <end position="128"/>
    </location>
</feature>
<proteinExistence type="predicted"/>
<evidence type="ECO:0000313" key="5">
    <source>
        <dbReference type="Proteomes" id="UP000230709"/>
    </source>
</evidence>
<evidence type="ECO:0000313" key="4">
    <source>
        <dbReference type="EMBL" id="ATQ67273.1"/>
    </source>
</evidence>
<keyword evidence="1" id="KW-0676">Redox-active center</keyword>
<dbReference type="PROSITE" id="PS51352">
    <property type="entry name" value="THIOREDOXIN_2"/>
    <property type="match status" value="1"/>
</dbReference>
<feature type="chain" id="PRO_5013904469" evidence="2">
    <location>
        <begin position="23"/>
        <end position="128"/>
    </location>
</feature>
<keyword evidence="5" id="KW-1185">Reference proteome</keyword>
<protein>
    <submittedName>
        <fullName evidence="4">Thioredoxin</fullName>
    </submittedName>
</protein>
<dbReference type="AlphaFoldDB" id="A0A2D2CX26"/>
<sequence>MPSRFALALAAAVALVAAPLSAAERHAYTAKAFDAAQAAGKPILVEVHAPWCPTCKAQEAVLEKLEAQPKFASLQVFRVDFDSQKDALTRFRAGRQSTLIAYHGKEEKARSTGETREEQIAALLGETQ</sequence>
<evidence type="ECO:0000256" key="1">
    <source>
        <dbReference type="ARBA" id="ARBA00023284"/>
    </source>
</evidence>
<feature type="signal peptide" evidence="2">
    <location>
        <begin position="1"/>
        <end position="22"/>
    </location>
</feature>
<dbReference type="SUPFAM" id="SSF52833">
    <property type="entry name" value="Thioredoxin-like"/>
    <property type="match status" value="1"/>
</dbReference>
<organism evidence="4 5">
    <name type="scientific">Methylosinus trichosporium (strain ATCC 35070 / NCIMB 11131 / UNIQEM 75 / OB3b)</name>
    <dbReference type="NCBI Taxonomy" id="595536"/>
    <lineage>
        <taxon>Bacteria</taxon>
        <taxon>Pseudomonadati</taxon>
        <taxon>Pseudomonadota</taxon>
        <taxon>Alphaproteobacteria</taxon>
        <taxon>Hyphomicrobiales</taxon>
        <taxon>Methylocystaceae</taxon>
        <taxon>Methylosinus</taxon>
    </lineage>
</organism>
<dbReference type="InterPro" id="IPR017937">
    <property type="entry name" value="Thioredoxin_CS"/>
</dbReference>
<gene>
    <name evidence="4" type="ORF">CQW49_04730</name>
</gene>
<accession>A0A2D2CX26</accession>
<evidence type="ECO:0000256" key="2">
    <source>
        <dbReference type="SAM" id="SignalP"/>
    </source>
</evidence>
<name>A0A2D2CX26_METT3</name>
<dbReference type="EMBL" id="CP023737">
    <property type="protein sequence ID" value="ATQ67273.1"/>
    <property type="molecule type" value="Genomic_DNA"/>
</dbReference>
<dbReference type="PROSITE" id="PS00194">
    <property type="entry name" value="THIOREDOXIN_1"/>
    <property type="match status" value="1"/>
</dbReference>